<dbReference type="EMBL" id="RDFA01000004">
    <property type="protein sequence ID" value="RXK48530.1"/>
    <property type="molecule type" value="Genomic_DNA"/>
</dbReference>
<comment type="caution">
    <text evidence="1">The sequence shown here is derived from an EMBL/GenBank/DDBJ whole genome shotgun (WGS) entry which is preliminary data.</text>
</comment>
<evidence type="ECO:0000313" key="1">
    <source>
        <dbReference type="EMBL" id="RXK48530.1"/>
    </source>
</evidence>
<evidence type="ECO:0000313" key="2">
    <source>
        <dbReference type="Proteomes" id="UP000289691"/>
    </source>
</evidence>
<protein>
    <submittedName>
        <fullName evidence="1">Uncharacterized protein</fullName>
    </submittedName>
</protein>
<proteinExistence type="predicted"/>
<sequence length="262" mass="27812">MGLFDWFGGLFGERGPADGRRDGTRQRHGSHWDSVLASGDRETALQTVLLATVEDGTASAAGTHGDGAIVGYRDAPDPVGATVVTLDEQVTTGYPVADGVEHAFGVTDRTEWTSGIEAWVEGTVGPVTVTCFDTDYFAHRSAPPEGEVTASLSVMLYSLQAADPASPLVTEDGAVADTTAGFLPFEEGGADDYAVWTTVGDVTRWTWRDTSGYRLQAPLFRAEGNDDVSVAMYVADHNLVDGYVPEPGDEVEGLGWVQGSFQ</sequence>
<dbReference type="Proteomes" id="UP000289691">
    <property type="component" value="Unassembled WGS sequence"/>
</dbReference>
<dbReference type="AlphaFoldDB" id="A0A498KUH2"/>
<accession>A0A498KUH2</accession>
<name>A0A498KUH2_9EURY</name>
<gene>
    <name evidence="1" type="ORF">EAF64_12685</name>
</gene>
<dbReference type="OrthoDB" id="147854at2157"/>
<keyword evidence="2" id="KW-1185">Reference proteome</keyword>
<organism evidence="1 2">
    <name type="scientific">Halorientalis pallida</name>
    <dbReference type="NCBI Taxonomy" id="2479928"/>
    <lineage>
        <taxon>Archaea</taxon>
        <taxon>Methanobacteriati</taxon>
        <taxon>Methanobacteriota</taxon>
        <taxon>Stenosarchaea group</taxon>
        <taxon>Halobacteria</taxon>
        <taxon>Halobacteriales</taxon>
        <taxon>Haloarculaceae</taxon>
        <taxon>Halorientalis</taxon>
    </lineage>
</organism>
<reference evidence="1 2" key="1">
    <citation type="submission" date="2019-01" db="EMBL/GenBank/DDBJ databases">
        <title>Halorientalis sp. F13-25 a new haloarchaeum isolated from hypersaline water.</title>
        <authorList>
            <person name="Ana D.-V."/>
            <person name="Cristina S.-P."/>
            <person name="Antonio V."/>
        </authorList>
    </citation>
    <scope>NUCLEOTIDE SEQUENCE [LARGE SCALE GENOMIC DNA]</scope>
    <source>
        <strain evidence="1 2">F13-25</strain>
    </source>
</reference>
<dbReference type="RefSeq" id="WP_129069368.1">
    <property type="nucleotide sequence ID" value="NZ_RDFA01000004.1"/>
</dbReference>